<sequence>MNIKRIKGKALSNPAHYPYIKRFYEDELRRYEEQKLITNLKDFSRIQLYKNLQEESDLSHLN</sequence>
<proteinExistence type="predicted"/>
<comment type="caution">
    <text evidence="1">The sequence shown here is derived from an EMBL/GenBank/DDBJ whole genome shotgun (WGS) entry which is preliminary data.</text>
</comment>
<protein>
    <submittedName>
        <fullName evidence="1">Uncharacterized protein</fullName>
    </submittedName>
</protein>
<organism evidence="1">
    <name type="scientific">Caldithrix abyssi</name>
    <dbReference type="NCBI Taxonomy" id="187145"/>
    <lineage>
        <taxon>Bacteria</taxon>
        <taxon>Pseudomonadati</taxon>
        <taxon>Calditrichota</taxon>
        <taxon>Calditrichia</taxon>
        <taxon>Calditrichales</taxon>
        <taxon>Calditrichaceae</taxon>
        <taxon>Caldithrix</taxon>
    </lineage>
</organism>
<evidence type="ECO:0000313" key="1">
    <source>
        <dbReference type="EMBL" id="HED11270.1"/>
    </source>
</evidence>
<gene>
    <name evidence="1" type="ORF">ENJ10_11330</name>
</gene>
<accession>A0A7V1LNM7</accession>
<dbReference type="AlphaFoldDB" id="A0A7V1LNM7"/>
<reference evidence="1" key="1">
    <citation type="journal article" date="2020" name="mSystems">
        <title>Genome- and Community-Level Interaction Insights into Carbon Utilization and Element Cycling Functions of Hydrothermarchaeota in Hydrothermal Sediment.</title>
        <authorList>
            <person name="Zhou Z."/>
            <person name="Liu Y."/>
            <person name="Xu W."/>
            <person name="Pan J."/>
            <person name="Luo Z.H."/>
            <person name="Li M."/>
        </authorList>
    </citation>
    <scope>NUCLEOTIDE SEQUENCE [LARGE SCALE GENOMIC DNA]</scope>
    <source>
        <strain evidence="1">HyVt-456</strain>
    </source>
</reference>
<dbReference type="Proteomes" id="UP000886005">
    <property type="component" value="Unassembled WGS sequence"/>
</dbReference>
<name>A0A7V1LNM7_CALAY</name>
<dbReference type="EMBL" id="DRLD01000313">
    <property type="protein sequence ID" value="HED11270.1"/>
    <property type="molecule type" value="Genomic_DNA"/>
</dbReference>